<dbReference type="Pfam" id="PF00092">
    <property type="entry name" value="VWA"/>
    <property type="match status" value="1"/>
</dbReference>
<feature type="region of interest" description="Disordered" evidence="1">
    <location>
        <begin position="176"/>
        <end position="250"/>
    </location>
</feature>
<dbReference type="InterPro" id="IPR002035">
    <property type="entry name" value="VWF_A"/>
</dbReference>
<dbReference type="Proteomes" id="UP000319502">
    <property type="component" value="Unassembled WGS sequence"/>
</dbReference>
<evidence type="ECO:0000313" key="3">
    <source>
        <dbReference type="EMBL" id="TVO58254.1"/>
    </source>
</evidence>
<accession>A0A557QZD9</accession>
<dbReference type="OrthoDB" id="9758211at2"/>
<sequence length="614" mass="69165">MEEYVGDLWHKFITRSARRDYPDAIVHLEDIEKTAGVLFRALGGDPGLRVAAAAEVEHGGRRRWLARVAHIEDRVAHATRDAETLNLPPSLSLFPDRAANRDLYLWLIAQAAATGRATGDWLVANQQATLFTLQRYPGFESRYRRLVTACLELRLPPEKLPKDEAAVETAIRQALNDPGSIGPLPASKRPPQPVPLWLYPSPAQIDRRTQPDDAQSDPQDPDEARDETVDATQQRQQATREDMPDGENGFILPFRAESLVSWAEYVKVNRALDEDTDDDAAKAAPDMDKLAVARDGKTIASRVRFDLDLPSAAADDIPLKSGILLPEWDWKKRILKKDQCRLDLLDARDAPPIEVPERLRKPVRKVRQQLEALAPSRRWFKNQPDGSELDVDACVRSWSDRRAGHSDNDFGSYLKLERHERDMACLVLADLSLSTDAWVSDTARVIDVIRDSLMMFSEALGATGDNFSLYGFSSRRRENIRFHQIKTFEEKHGAPTRGRIAALKPGYYTRMGAAIRYASRILEKQPNALRLMLILSDGKPNDLDQYDSRYGIEDTRMSLIEARTAGLKPFCVTIDKEGEGYLPHLFGPAGFTVIRKPEDLPSRLPMLYAQLTAM</sequence>
<dbReference type="PROSITE" id="PS50234">
    <property type="entry name" value="VWFA"/>
    <property type="match status" value="1"/>
</dbReference>
<keyword evidence="4" id="KW-1185">Reference proteome</keyword>
<proteinExistence type="predicted"/>
<comment type="caution">
    <text evidence="3">The sequence shown here is derived from an EMBL/GenBank/DDBJ whole genome shotgun (WGS) entry which is preliminary data.</text>
</comment>
<name>A0A557QZD9_9RHOO</name>
<dbReference type="PANTHER" id="PTHR41248">
    <property type="entry name" value="NORD PROTEIN"/>
    <property type="match status" value="1"/>
</dbReference>
<feature type="domain" description="VWFA" evidence="2">
    <location>
        <begin position="430"/>
        <end position="611"/>
    </location>
</feature>
<organism evidence="3 4">
    <name type="scientific">Denitromonas halophila</name>
    <dbReference type="NCBI Taxonomy" id="1629404"/>
    <lineage>
        <taxon>Bacteria</taxon>
        <taxon>Pseudomonadati</taxon>
        <taxon>Pseudomonadota</taxon>
        <taxon>Betaproteobacteria</taxon>
        <taxon>Rhodocyclales</taxon>
        <taxon>Zoogloeaceae</taxon>
        <taxon>Denitromonas</taxon>
    </lineage>
</organism>
<dbReference type="EMBL" id="VMNK01000004">
    <property type="protein sequence ID" value="TVO58254.1"/>
    <property type="molecule type" value="Genomic_DNA"/>
</dbReference>
<gene>
    <name evidence="3" type="ORF">FHP91_05975</name>
</gene>
<reference evidence="3 4" key="1">
    <citation type="submission" date="2019-07" db="EMBL/GenBank/DDBJ databases">
        <title>The pathways for chlorine oxyanion respiration interact through the shared metabolite chlorate.</title>
        <authorList>
            <person name="Barnum T.P."/>
            <person name="Cheng Y."/>
            <person name="Hill K.A."/>
            <person name="Lucas L.N."/>
            <person name="Carlson H.K."/>
            <person name="Coates J.D."/>
        </authorList>
    </citation>
    <scope>NUCLEOTIDE SEQUENCE [LARGE SCALE GENOMIC DNA]</scope>
    <source>
        <strain evidence="3 4">SFB-3</strain>
    </source>
</reference>
<dbReference type="InterPro" id="IPR051928">
    <property type="entry name" value="NorD/CobT"/>
</dbReference>
<evidence type="ECO:0000256" key="1">
    <source>
        <dbReference type="SAM" id="MobiDB-lite"/>
    </source>
</evidence>
<dbReference type="PANTHER" id="PTHR41248:SF1">
    <property type="entry name" value="NORD PROTEIN"/>
    <property type="match status" value="1"/>
</dbReference>
<dbReference type="SUPFAM" id="SSF53300">
    <property type="entry name" value="vWA-like"/>
    <property type="match status" value="1"/>
</dbReference>
<protein>
    <submittedName>
        <fullName evidence="3">Nitric oxide reductase</fullName>
    </submittedName>
</protein>
<dbReference type="Gene3D" id="3.40.50.410">
    <property type="entry name" value="von Willebrand factor, type A domain"/>
    <property type="match status" value="1"/>
</dbReference>
<dbReference type="SMART" id="SM00327">
    <property type="entry name" value="VWA"/>
    <property type="match status" value="1"/>
</dbReference>
<dbReference type="AlphaFoldDB" id="A0A557QZD9"/>
<evidence type="ECO:0000259" key="2">
    <source>
        <dbReference type="PROSITE" id="PS50234"/>
    </source>
</evidence>
<evidence type="ECO:0000313" key="4">
    <source>
        <dbReference type="Proteomes" id="UP000319502"/>
    </source>
</evidence>
<dbReference type="CDD" id="cd01454">
    <property type="entry name" value="vWA_norD_type"/>
    <property type="match status" value="1"/>
</dbReference>
<dbReference type="RefSeq" id="WP_144308726.1">
    <property type="nucleotide sequence ID" value="NZ_VMNK01000004.1"/>
</dbReference>
<dbReference type="InterPro" id="IPR036465">
    <property type="entry name" value="vWFA_dom_sf"/>
</dbReference>